<proteinExistence type="inferred from homology"/>
<evidence type="ECO:0000313" key="6">
    <source>
        <dbReference type="EMBL" id="KXG53409.1"/>
    </source>
</evidence>
<evidence type="ECO:0000256" key="4">
    <source>
        <dbReference type="ARBA" id="ARBA00023052"/>
    </source>
</evidence>
<dbReference type="InterPro" id="IPR042179">
    <property type="entry name" value="KGD_C_sf"/>
</dbReference>
<evidence type="ECO:0000313" key="7">
    <source>
        <dbReference type="Proteomes" id="UP000070168"/>
    </source>
</evidence>
<organism evidence="6 7">
    <name type="scientific">Penicillium patulum</name>
    <name type="common">Penicillium griseofulvum</name>
    <dbReference type="NCBI Taxonomy" id="5078"/>
    <lineage>
        <taxon>Eukaryota</taxon>
        <taxon>Fungi</taxon>
        <taxon>Dikarya</taxon>
        <taxon>Ascomycota</taxon>
        <taxon>Pezizomycotina</taxon>
        <taxon>Eurotiomycetes</taxon>
        <taxon>Eurotiomycetidae</taxon>
        <taxon>Eurotiales</taxon>
        <taxon>Aspergillaceae</taxon>
        <taxon>Penicillium</taxon>
    </lineage>
</organism>
<dbReference type="GeneID" id="63703472"/>
<sequence>MKRPDEVSQEVFPAKSTSITQDVVDTVASKTGVLEQLFTVHKSLHRILQKRQESLIKGREIDWGTAEALAVGSLCLEGHHVRISGQDVERGTFSQRHAVIHDQNSGSKFTPLDSLSPTQARFTEAQFGDFANNAQCIIDQFISSAESKWLLRSGIVLSLPHGFDGQGSEHSSARMERFLQLCNEDARFFPSPEKLARQHQDANMQVVYMTTPANMFHVLRRQLHREFRKPLIMFFSKSLLRHPMARSNIGDFIGESKFKPLIPDSAHADGASISNPSDITRVIYCTGQVYMALAKYRETHNITDTAITRIEQLHPFPWQEVRENLDQYPSALDVVWCQEESLNDGPWAFTRSRLETIFDTTVQHKGRRLRFAGREATASVATGFVKEHHAQEAVLLRDAYQSV</sequence>
<comment type="cofactor">
    <cofactor evidence="1">
        <name>thiamine diphosphate</name>
        <dbReference type="ChEBI" id="CHEBI:58937"/>
    </cofactor>
</comment>
<dbReference type="GO" id="GO:0005739">
    <property type="term" value="C:mitochondrion"/>
    <property type="evidence" value="ECO:0007669"/>
    <property type="project" value="TreeGrafter"/>
</dbReference>
<gene>
    <name evidence="6" type="ORF">PGRI_004590</name>
</gene>
<comment type="caution">
    <text evidence="6">The sequence shown here is derived from an EMBL/GenBank/DDBJ whole genome shotgun (WGS) entry which is preliminary data.</text>
</comment>
<keyword evidence="3" id="KW-0560">Oxidoreductase</keyword>
<evidence type="ECO:0000256" key="1">
    <source>
        <dbReference type="ARBA" id="ARBA00001964"/>
    </source>
</evidence>
<dbReference type="GO" id="GO:0004591">
    <property type="term" value="F:oxoglutarate dehydrogenase (succinyl-transferring) activity"/>
    <property type="evidence" value="ECO:0007669"/>
    <property type="project" value="TreeGrafter"/>
</dbReference>
<evidence type="ECO:0000256" key="2">
    <source>
        <dbReference type="ARBA" id="ARBA00006936"/>
    </source>
</evidence>
<dbReference type="PANTHER" id="PTHR23152">
    <property type="entry name" value="2-OXOGLUTARATE DEHYDROGENASE"/>
    <property type="match status" value="1"/>
</dbReference>
<dbReference type="Pfam" id="PF02779">
    <property type="entry name" value="Transket_pyr"/>
    <property type="match status" value="2"/>
</dbReference>
<dbReference type="InterPro" id="IPR011603">
    <property type="entry name" value="2oxoglutarate_DH_E1"/>
</dbReference>
<dbReference type="GO" id="GO:0045252">
    <property type="term" value="C:oxoglutarate dehydrogenase complex"/>
    <property type="evidence" value="ECO:0007669"/>
    <property type="project" value="TreeGrafter"/>
</dbReference>
<dbReference type="GO" id="GO:0030976">
    <property type="term" value="F:thiamine pyrophosphate binding"/>
    <property type="evidence" value="ECO:0007669"/>
    <property type="project" value="InterPro"/>
</dbReference>
<dbReference type="InterPro" id="IPR029061">
    <property type="entry name" value="THDP-binding"/>
</dbReference>
<name>A0A135LWS4_PENPA</name>
<keyword evidence="4" id="KW-0786">Thiamine pyrophosphate</keyword>
<dbReference type="GO" id="GO:0006099">
    <property type="term" value="P:tricarboxylic acid cycle"/>
    <property type="evidence" value="ECO:0007669"/>
    <property type="project" value="TreeGrafter"/>
</dbReference>
<dbReference type="InterPro" id="IPR005475">
    <property type="entry name" value="Transketolase-like_Pyr-bd"/>
</dbReference>
<keyword evidence="7" id="KW-1185">Reference proteome</keyword>
<dbReference type="EMBL" id="LHQR01000014">
    <property type="protein sequence ID" value="KXG53409.1"/>
    <property type="molecule type" value="Genomic_DNA"/>
</dbReference>
<dbReference type="Proteomes" id="UP000070168">
    <property type="component" value="Unassembled WGS sequence"/>
</dbReference>
<dbReference type="OMA" id="QAPYSIC"/>
<accession>A0A135LWS4</accession>
<protein>
    <recommendedName>
        <fullName evidence="5">Transketolase-like pyrimidine-binding domain-containing protein</fullName>
    </recommendedName>
</protein>
<comment type="similarity">
    <text evidence="2">Belongs to the alpha-ketoglutarate dehydrogenase family.</text>
</comment>
<evidence type="ECO:0000256" key="3">
    <source>
        <dbReference type="ARBA" id="ARBA00023002"/>
    </source>
</evidence>
<dbReference type="SUPFAM" id="SSF52518">
    <property type="entry name" value="Thiamin diphosphate-binding fold (THDP-binding)"/>
    <property type="match status" value="1"/>
</dbReference>
<feature type="domain" description="Transketolase-like pyrimidine-binding" evidence="5">
    <location>
        <begin position="61"/>
        <end position="242"/>
    </location>
</feature>
<dbReference type="Pfam" id="PF16870">
    <property type="entry name" value="OxoGdeHyase_C"/>
    <property type="match status" value="1"/>
</dbReference>
<dbReference type="RefSeq" id="XP_040651944.1">
    <property type="nucleotide sequence ID" value="XM_040788172.1"/>
</dbReference>
<dbReference type="Gene3D" id="3.40.50.11610">
    <property type="entry name" value="Multifunctional 2-oxoglutarate metabolism enzyme, C-terminal domain"/>
    <property type="match status" value="1"/>
</dbReference>
<reference evidence="6 7" key="1">
    <citation type="journal article" date="2016" name="BMC Genomics">
        <title>Genome sequencing and secondary metabolism of the postharvest pathogen Penicillium griseofulvum.</title>
        <authorList>
            <person name="Banani H."/>
            <person name="Marcet-Houben M."/>
            <person name="Ballester A.R."/>
            <person name="Abbruscato P."/>
            <person name="Gonzalez-Candelas L."/>
            <person name="Gabaldon T."/>
            <person name="Spadaro D."/>
        </authorList>
    </citation>
    <scope>NUCLEOTIDE SEQUENCE [LARGE SCALE GENOMIC DNA]</scope>
    <source>
        <strain evidence="6 7">PG3</strain>
    </source>
</reference>
<dbReference type="PANTHER" id="PTHR23152:SF4">
    <property type="entry name" value="2-OXOADIPATE DEHYDROGENASE COMPLEX COMPONENT E1"/>
    <property type="match status" value="1"/>
</dbReference>
<dbReference type="SMART" id="SM00861">
    <property type="entry name" value="Transket_pyr"/>
    <property type="match status" value="1"/>
</dbReference>
<dbReference type="InterPro" id="IPR031717">
    <property type="entry name" value="ODO-1/KGD_C"/>
</dbReference>
<dbReference type="AlphaFoldDB" id="A0A135LWS4"/>
<dbReference type="OrthoDB" id="413077at2759"/>
<dbReference type="Gene3D" id="3.40.50.12470">
    <property type="match status" value="2"/>
</dbReference>
<evidence type="ECO:0000259" key="5">
    <source>
        <dbReference type="SMART" id="SM00861"/>
    </source>
</evidence>
<dbReference type="STRING" id="5078.A0A135LWS4"/>